<dbReference type="Pfam" id="PF00172">
    <property type="entry name" value="Zn_clus"/>
    <property type="match status" value="1"/>
</dbReference>
<dbReference type="GeneID" id="25314203"/>
<protein>
    <recommendedName>
        <fullName evidence="6">Zn(2)-C6 fungal-type domain-containing protein</fullName>
    </recommendedName>
</protein>
<proteinExistence type="predicted"/>
<accession>A0A0F4Z223</accession>
<dbReference type="PANTHER" id="PTHR47657:SF12">
    <property type="entry name" value="ZN(II)2CYS6 TRANSCRIPTION FACTOR (EUROFUNG)"/>
    <property type="match status" value="1"/>
</dbReference>
<evidence type="ECO:0000313" key="7">
    <source>
        <dbReference type="EMBL" id="KKA24121.1"/>
    </source>
</evidence>
<evidence type="ECO:0000259" key="6">
    <source>
        <dbReference type="PROSITE" id="PS50048"/>
    </source>
</evidence>
<dbReference type="PANTHER" id="PTHR47657">
    <property type="entry name" value="STEROL REGULATORY ELEMENT-BINDING PROTEIN ECM22"/>
    <property type="match status" value="1"/>
</dbReference>
<dbReference type="PROSITE" id="PS50048">
    <property type="entry name" value="ZN2_CY6_FUNGAL_2"/>
    <property type="match status" value="1"/>
</dbReference>
<keyword evidence="8" id="KW-1185">Reference proteome</keyword>
<reference evidence="7 8" key="1">
    <citation type="submission" date="2015-04" db="EMBL/GenBank/DDBJ databases">
        <authorList>
            <person name="Heijne W.H."/>
            <person name="Fedorova N.D."/>
            <person name="Nierman W.C."/>
            <person name="Vollebregt A.W."/>
            <person name="Zhao Z."/>
            <person name="Wu L."/>
            <person name="Kumar M."/>
            <person name="Stam H."/>
            <person name="van den Berg M.A."/>
            <person name="Pel H.J."/>
        </authorList>
    </citation>
    <scope>NUCLEOTIDE SEQUENCE [LARGE SCALE GENOMIC DNA]</scope>
    <source>
        <strain evidence="7 8">CBS 393.64</strain>
    </source>
</reference>
<dbReference type="GO" id="GO:0000981">
    <property type="term" value="F:DNA-binding transcription factor activity, RNA polymerase II-specific"/>
    <property type="evidence" value="ECO:0007669"/>
    <property type="project" value="InterPro"/>
</dbReference>
<dbReference type="Pfam" id="PF11951">
    <property type="entry name" value="Fungal_trans_2"/>
    <property type="match status" value="1"/>
</dbReference>
<dbReference type="OrthoDB" id="1924260at2759"/>
<evidence type="ECO:0000256" key="2">
    <source>
        <dbReference type="ARBA" id="ARBA00023125"/>
    </source>
</evidence>
<evidence type="ECO:0000256" key="1">
    <source>
        <dbReference type="ARBA" id="ARBA00023015"/>
    </source>
</evidence>
<keyword evidence="2" id="KW-0238">DNA-binding</keyword>
<keyword evidence="4" id="KW-0539">Nucleus</keyword>
<keyword evidence="3" id="KW-0804">Transcription</keyword>
<feature type="domain" description="Zn(2)-C6 fungal-type" evidence="6">
    <location>
        <begin position="19"/>
        <end position="49"/>
    </location>
</feature>
<name>A0A0F4Z223_RASE3</name>
<dbReference type="Gene3D" id="4.10.240.10">
    <property type="entry name" value="Zn(2)-C6 fungal-type DNA-binding domain"/>
    <property type="match status" value="1"/>
</dbReference>
<organism evidence="7 8">
    <name type="scientific">Rasamsonia emersonii (strain ATCC 16479 / CBS 393.64 / IMI 116815)</name>
    <dbReference type="NCBI Taxonomy" id="1408163"/>
    <lineage>
        <taxon>Eukaryota</taxon>
        <taxon>Fungi</taxon>
        <taxon>Dikarya</taxon>
        <taxon>Ascomycota</taxon>
        <taxon>Pezizomycotina</taxon>
        <taxon>Eurotiomycetes</taxon>
        <taxon>Eurotiomycetidae</taxon>
        <taxon>Eurotiales</taxon>
        <taxon>Trichocomaceae</taxon>
        <taxon>Rasamsonia</taxon>
    </lineage>
</organism>
<dbReference type="AlphaFoldDB" id="A0A0F4Z223"/>
<dbReference type="SUPFAM" id="SSF57701">
    <property type="entry name" value="Zn2/Cys6 DNA-binding domain"/>
    <property type="match status" value="1"/>
</dbReference>
<dbReference type="EMBL" id="LASV01000074">
    <property type="protein sequence ID" value="KKA24121.1"/>
    <property type="molecule type" value="Genomic_DNA"/>
</dbReference>
<dbReference type="InterPro" id="IPR021858">
    <property type="entry name" value="Fun_TF"/>
</dbReference>
<evidence type="ECO:0000256" key="3">
    <source>
        <dbReference type="ARBA" id="ARBA00023163"/>
    </source>
</evidence>
<feature type="region of interest" description="Disordered" evidence="5">
    <location>
        <begin position="521"/>
        <end position="541"/>
    </location>
</feature>
<dbReference type="RefSeq" id="XP_013330733.1">
    <property type="nucleotide sequence ID" value="XM_013475279.1"/>
</dbReference>
<comment type="caution">
    <text evidence="7">The sequence shown here is derived from an EMBL/GenBank/DDBJ whole genome shotgun (WGS) entry which is preliminary data.</text>
</comment>
<keyword evidence="1" id="KW-0805">Transcription regulation</keyword>
<dbReference type="Proteomes" id="UP000053958">
    <property type="component" value="Unassembled WGS sequence"/>
</dbReference>
<dbReference type="PROSITE" id="PS00463">
    <property type="entry name" value="ZN2_CY6_FUNGAL_1"/>
    <property type="match status" value="1"/>
</dbReference>
<sequence length="595" mass="66131">MAGPGGGPPRKSHTKSRNGCRTCKKRHIRCDETFPQCRNCTKHNCRCDYMDVAAAREDANRSPGTPNLMMTPEIEMEIENWRRTGIPPFPELSQCPQNNWYQFSRTDLRLIHHIAGLSIDFHRRGLNNSTIWAPKMPCFLAIAMSSHFVMSSILAFSACHLAYMTGSKETENLFYHHRVVAIKGLQKAISSFSKENCDAILAASMLLSWQTTEWLVHMTSEVKGHPILTHASGGRGHLYRKVSHRSWTQCTLLGRKRPNLHTFWGGQRAFRTLGVAMTPGYLGTASRFQDNLERIDGALADLHTTWERVQHNGEYSSKITDLLGFVQKLRNDLPIESPEKAFERLQPLRMWLFWLPTKMLRGGEADISALAVLAQFFGTALVLEPIFPEIEGSYLGSMAVAPLEDIDRIVLSRNATHPYVPEVQLAASIMDFPRRVLADYKSRVQWGQQFRPMDHLIATPPSPYHGFTDIPFATSSPSTTSSTYTAYTSSIHSPPVLATPDSPFQPPNLYAHRPSFSHLYASSPLPSDHGDDAASLSDYSQPGTLAHSPAFSAPYVDDLPGGGFTGPDGSAGLGMGLLHESPMMPQGSVAPELWT</sequence>
<dbReference type="InterPro" id="IPR036864">
    <property type="entry name" value="Zn2-C6_fun-type_DNA-bd_sf"/>
</dbReference>
<dbReference type="GO" id="GO:0003677">
    <property type="term" value="F:DNA binding"/>
    <property type="evidence" value="ECO:0007669"/>
    <property type="project" value="UniProtKB-KW"/>
</dbReference>
<dbReference type="GO" id="GO:0008270">
    <property type="term" value="F:zinc ion binding"/>
    <property type="evidence" value="ECO:0007669"/>
    <property type="project" value="InterPro"/>
</dbReference>
<dbReference type="CDD" id="cd00067">
    <property type="entry name" value="GAL4"/>
    <property type="match status" value="1"/>
</dbReference>
<dbReference type="InterPro" id="IPR052400">
    <property type="entry name" value="Zn2-C6_fungal_TF"/>
</dbReference>
<evidence type="ECO:0000313" key="8">
    <source>
        <dbReference type="Proteomes" id="UP000053958"/>
    </source>
</evidence>
<evidence type="ECO:0000256" key="4">
    <source>
        <dbReference type="ARBA" id="ARBA00023242"/>
    </source>
</evidence>
<dbReference type="InterPro" id="IPR001138">
    <property type="entry name" value="Zn2Cys6_DnaBD"/>
</dbReference>
<evidence type="ECO:0000256" key="5">
    <source>
        <dbReference type="SAM" id="MobiDB-lite"/>
    </source>
</evidence>
<dbReference type="SMART" id="SM00066">
    <property type="entry name" value="GAL4"/>
    <property type="match status" value="1"/>
</dbReference>
<dbReference type="STRING" id="1408163.A0A0F4Z223"/>
<gene>
    <name evidence="7" type="ORF">T310_1852</name>
</gene>